<dbReference type="RefSeq" id="WP_135616372.1">
    <property type="nucleotide sequence ID" value="NZ_RQFY01000007.1"/>
</dbReference>
<keyword evidence="2" id="KW-1185">Reference proteome</keyword>
<reference evidence="1" key="1">
    <citation type="journal article" date="2019" name="PLoS Negl. Trop. Dis.">
        <title>Revisiting the worldwide diversity of Leptospira species in the environment.</title>
        <authorList>
            <person name="Vincent A.T."/>
            <person name="Schiettekatte O."/>
            <person name="Bourhy P."/>
            <person name="Veyrier F.J."/>
            <person name="Picardeau M."/>
        </authorList>
    </citation>
    <scope>NUCLEOTIDE SEQUENCE [LARGE SCALE GENOMIC DNA]</scope>
    <source>
        <strain evidence="1">201800265</strain>
    </source>
</reference>
<gene>
    <name evidence="1" type="ORF">EHQ52_17055</name>
</gene>
<accession>A0A4V3JN13</accession>
<protein>
    <recommendedName>
        <fullName evidence="3">Restriction endonuclease</fullName>
    </recommendedName>
</protein>
<name>A0A4V3JN13_9LEPT</name>
<evidence type="ECO:0008006" key="3">
    <source>
        <dbReference type="Google" id="ProtNLM"/>
    </source>
</evidence>
<evidence type="ECO:0000313" key="2">
    <source>
        <dbReference type="Proteomes" id="UP000297871"/>
    </source>
</evidence>
<proteinExistence type="predicted"/>
<dbReference type="EMBL" id="RQFY01000007">
    <property type="protein sequence ID" value="TGL31635.1"/>
    <property type="molecule type" value="Genomic_DNA"/>
</dbReference>
<evidence type="ECO:0000313" key="1">
    <source>
        <dbReference type="EMBL" id="TGL31635.1"/>
    </source>
</evidence>
<sequence>MLDYDKIAALHALISLRASYETNPIEYRYATDLSPQELDKKIEEGLSAVDDSEVKANWLEFKSYSKETSNQPQKSFLLQILNDSSYRKAAYYGALGISQEHLTPEDLESVNINVTKEKDWHSDHSSIRSLAINEFYKQFSEYYDLTVDAIFPSKQGMRRIDAILEPKKGYSFLRRLVVEYKQNINSRNRLTSSLQELLNFNKPNVKISFSVLIYSGIQVGVDLVFNKINLKQNVKNTVYIIQYDYRNNTFDQSNLELLRKYILTSTEQNGA</sequence>
<dbReference type="AlphaFoldDB" id="A0A4V3JN13"/>
<dbReference type="Proteomes" id="UP000297871">
    <property type="component" value="Unassembled WGS sequence"/>
</dbReference>
<comment type="caution">
    <text evidence="1">The sequence shown here is derived from an EMBL/GenBank/DDBJ whole genome shotgun (WGS) entry which is preliminary data.</text>
</comment>
<organism evidence="1 2">
    <name type="scientific">Leptospira koniambonensis</name>
    <dbReference type="NCBI Taxonomy" id="2484950"/>
    <lineage>
        <taxon>Bacteria</taxon>
        <taxon>Pseudomonadati</taxon>
        <taxon>Spirochaetota</taxon>
        <taxon>Spirochaetia</taxon>
        <taxon>Leptospirales</taxon>
        <taxon>Leptospiraceae</taxon>
        <taxon>Leptospira</taxon>
    </lineage>
</organism>